<dbReference type="Pfam" id="PF11738">
    <property type="entry name" value="DUF3298"/>
    <property type="match status" value="1"/>
</dbReference>
<dbReference type="InterPro" id="IPR037126">
    <property type="entry name" value="PdaC/RsiV-like_sf"/>
</dbReference>
<accession>A0A3A8G894</accession>
<dbReference type="EMBL" id="RAXZ01000015">
    <property type="protein sequence ID" value="RKG51500.1"/>
    <property type="molecule type" value="Genomic_DNA"/>
</dbReference>
<dbReference type="PROSITE" id="PS51257">
    <property type="entry name" value="PROKAR_LIPOPROTEIN"/>
    <property type="match status" value="1"/>
</dbReference>
<dbReference type="Gene3D" id="3.30.565.40">
    <property type="entry name" value="Fervidobacterium nodosum Rt17-B1 like"/>
    <property type="match status" value="1"/>
</dbReference>
<dbReference type="RefSeq" id="WP_120367740.1">
    <property type="nucleotide sequence ID" value="NZ_RAXZ01000015.1"/>
</dbReference>
<comment type="caution">
    <text evidence="2">The sequence shown here is derived from an EMBL/GenBank/DDBJ whole genome shotgun (WGS) entry which is preliminary data.</text>
</comment>
<evidence type="ECO:0000313" key="3">
    <source>
        <dbReference type="Proteomes" id="UP000281084"/>
    </source>
</evidence>
<sequence length="262" mass="29552">MNSVQLKPVLLMTLLATMFVGCQRHDLPKKDQEAAASAPVVAETPSVPLLQVKAVNVANYQKNVCEKEGCTQFVLQTVESGVPWIDDYFNDRIRKAEPIAFAEHAPQKVDVSEGSQAGLNQQNMSVRYIGQQYNLATFAIYSYSYTAGAAHGMYHIEYVNFDLKTHKRLSLQDILKKGAEQKVLDSLYDANINWLYNHKIEKAQLKLSDNFYYGPNGLMFVYPLYELASYAEGMSELKLPYESAGEVIQAQYLPSLPKYNNQ</sequence>
<evidence type="ECO:0000259" key="1">
    <source>
        <dbReference type="Pfam" id="PF11738"/>
    </source>
</evidence>
<reference evidence="2 3" key="1">
    <citation type="submission" date="2018-09" db="EMBL/GenBank/DDBJ databases">
        <title>The draft genome of Acinetobacter spp. strains.</title>
        <authorList>
            <person name="Qin J."/>
            <person name="Feng Y."/>
            <person name="Zong Z."/>
        </authorList>
    </citation>
    <scope>NUCLEOTIDE SEQUENCE [LARGE SCALE GENOMIC DNA]</scope>
    <source>
        <strain evidence="2 3">WCHAc060002</strain>
    </source>
</reference>
<dbReference type="Proteomes" id="UP000281084">
    <property type="component" value="Unassembled WGS sequence"/>
</dbReference>
<feature type="domain" description="DUF3298" evidence="1">
    <location>
        <begin position="193"/>
        <end position="242"/>
    </location>
</feature>
<dbReference type="Gene3D" id="3.90.640.20">
    <property type="entry name" value="Heat-shock cognate protein, ATPase"/>
    <property type="match status" value="1"/>
</dbReference>
<proteinExistence type="predicted"/>
<organism evidence="2 3">
    <name type="scientific">Acinetobacter cumulans</name>
    <dbReference type="NCBI Taxonomy" id="2136182"/>
    <lineage>
        <taxon>Bacteria</taxon>
        <taxon>Pseudomonadati</taxon>
        <taxon>Pseudomonadota</taxon>
        <taxon>Gammaproteobacteria</taxon>
        <taxon>Moraxellales</taxon>
        <taxon>Moraxellaceae</taxon>
        <taxon>Acinetobacter</taxon>
    </lineage>
</organism>
<gene>
    <name evidence="2" type="ORF">D7V64_11140</name>
</gene>
<protein>
    <submittedName>
        <fullName evidence="2">DUF3298 domain-containing protein</fullName>
    </submittedName>
</protein>
<name>A0A3A8G894_9GAMM</name>
<dbReference type="InterPro" id="IPR021729">
    <property type="entry name" value="DUF3298"/>
</dbReference>
<dbReference type="AlphaFoldDB" id="A0A3A8G894"/>
<evidence type="ECO:0000313" key="2">
    <source>
        <dbReference type="EMBL" id="RKG51500.1"/>
    </source>
</evidence>